<evidence type="ECO:0000256" key="7">
    <source>
        <dbReference type="ARBA" id="ARBA00023157"/>
    </source>
</evidence>
<evidence type="ECO:0000256" key="3">
    <source>
        <dbReference type="ARBA" id="ARBA00022692"/>
    </source>
</evidence>
<evidence type="ECO:0000256" key="8">
    <source>
        <dbReference type="ARBA" id="ARBA00023170"/>
    </source>
</evidence>
<organism evidence="12 13">
    <name type="scientific">Triplophysa tibetana</name>
    <dbReference type="NCBI Taxonomy" id="1572043"/>
    <lineage>
        <taxon>Eukaryota</taxon>
        <taxon>Metazoa</taxon>
        <taxon>Chordata</taxon>
        <taxon>Craniata</taxon>
        <taxon>Vertebrata</taxon>
        <taxon>Euteleostomi</taxon>
        <taxon>Actinopterygii</taxon>
        <taxon>Neopterygii</taxon>
        <taxon>Teleostei</taxon>
        <taxon>Ostariophysi</taxon>
        <taxon>Cypriniformes</taxon>
        <taxon>Nemacheilidae</taxon>
        <taxon>Triplophysa</taxon>
    </lineage>
</organism>
<dbReference type="InterPro" id="IPR051713">
    <property type="entry name" value="T-cell_Activation_Regulation"/>
</dbReference>
<dbReference type="InterPro" id="IPR044925">
    <property type="entry name" value="His-Me_finger_sf"/>
</dbReference>
<feature type="domain" description="Ig-like" evidence="11">
    <location>
        <begin position="532"/>
        <end position="624"/>
    </location>
</feature>
<dbReference type="GO" id="GO:0016787">
    <property type="term" value="F:hydrolase activity"/>
    <property type="evidence" value="ECO:0007669"/>
    <property type="project" value="InterPro"/>
</dbReference>
<dbReference type="InterPro" id="IPR001604">
    <property type="entry name" value="Endo_G_ENPP1-like_dom"/>
</dbReference>
<keyword evidence="4" id="KW-0732">Signal</keyword>
<evidence type="ECO:0000259" key="11">
    <source>
        <dbReference type="PROSITE" id="PS50835"/>
    </source>
</evidence>
<dbReference type="EMBL" id="SOYY01000014">
    <property type="protein sequence ID" value="KAA0712400.1"/>
    <property type="molecule type" value="Genomic_DNA"/>
</dbReference>
<dbReference type="PANTHER" id="PTHR25466">
    <property type="entry name" value="T-LYMPHOCYTE ACTIVATION ANTIGEN"/>
    <property type="match status" value="1"/>
</dbReference>
<evidence type="ECO:0000256" key="4">
    <source>
        <dbReference type="ARBA" id="ARBA00022729"/>
    </source>
</evidence>
<dbReference type="SUPFAM" id="SSF48726">
    <property type="entry name" value="Immunoglobulin"/>
    <property type="match status" value="3"/>
</dbReference>
<comment type="subcellular location">
    <subcellularLocation>
        <location evidence="1">Cell membrane</location>
        <topology evidence="1">Single-pass type I membrane protein</topology>
    </subcellularLocation>
</comment>
<dbReference type="InterPro" id="IPR013783">
    <property type="entry name" value="Ig-like_fold"/>
</dbReference>
<keyword evidence="10" id="KW-0393">Immunoglobulin domain</keyword>
<dbReference type="GO" id="GO:0006955">
    <property type="term" value="P:immune response"/>
    <property type="evidence" value="ECO:0007669"/>
    <property type="project" value="TreeGrafter"/>
</dbReference>
<dbReference type="Pfam" id="PF07686">
    <property type="entry name" value="V-set"/>
    <property type="match status" value="2"/>
</dbReference>
<proteinExistence type="predicted"/>
<evidence type="ECO:0000256" key="2">
    <source>
        <dbReference type="ARBA" id="ARBA00022475"/>
    </source>
</evidence>
<reference evidence="12 13" key="1">
    <citation type="journal article" date="2019" name="Mol. Ecol. Resour.">
        <title>Chromosome-level genome assembly of Triplophysa tibetana, a fish adapted to the harsh high-altitude environment of the Tibetan Plateau.</title>
        <authorList>
            <person name="Yang X."/>
            <person name="Liu H."/>
            <person name="Ma Z."/>
            <person name="Zou Y."/>
            <person name="Zou M."/>
            <person name="Mao Y."/>
            <person name="Li X."/>
            <person name="Wang H."/>
            <person name="Chen T."/>
            <person name="Wang W."/>
            <person name="Yang R."/>
        </authorList>
    </citation>
    <scope>NUCLEOTIDE SEQUENCE [LARGE SCALE GENOMIC DNA]</scope>
    <source>
        <strain evidence="12">TTIB1903HZAU</strain>
        <tissue evidence="12">Muscle</tissue>
    </source>
</reference>
<accession>A0A5A9NRR1</accession>
<comment type="caution">
    <text evidence="12">The sequence shown here is derived from an EMBL/GenBank/DDBJ whole genome shotgun (WGS) entry which is preliminary data.</text>
</comment>
<keyword evidence="6" id="KW-0472">Membrane</keyword>
<keyword evidence="9" id="KW-0325">Glycoprotein</keyword>
<keyword evidence="2" id="KW-1003">Cell membrane</keyword>
<dbReference type="GO" id="GO:0003676">
    <property type="term" value="F:nucleic acid binding"/>
    <property type="evidence" value="ECO:0007669"/>
    <property type="project" value="InterPro"/>
</dbReference>
<evidence type="ECO:0000256" key="6">
    <source>
        <dbReference type="ARBA" id="ARBA00023136"/>
    </source>
</evidence>
<dbReference type="PROSITE" id="PS50835">
    <property type="entry name" value="IG_LIKE"/>
    <property type="match status" value="3"/>
</dbReference>
<feature type="domain" description="Ig-like" evidence="11">
    <location>
        <begin position="62"/>
        <end position="148"/>
    </location>
</feature>
<evidence type="ECO:0000256" key="1">
    <source>
        <dbReference type="ARBA" id="ARBA00004251"/>
    </source>
</evidence>
<dbReference type="GO" id="GO:0031295">
    <property type="term" value="P:T cell costimulation"/>
    <property type="evidence" value="ECO:0007669"/>
    <property type="project" value="TreeGrafter"/>
</dbReference>
<evidence type="ECO:0000256" key="9">
    <source>
        <dbReference type="ARBA" id="ARBA00023180"/>
    </source>
</evidence>
<dbReference type="Pfam" id="PF01223">
    <property type="entry name" value="Endonuclease_NS"/>
    <property type="match status" value="1"/>
</dbReference>
<keyword evidence="13" id="KW-1185">Reference proteome</keyword>
<evidence type="ECO:0000313" key="13">
    <source>
        <dbReference type="Proteomes" id="UP000324632"/>
    </source>
</evidence>
<dbReference type="Proteomes" id="UP000324632">
    <property type="component" value="Chromosome 14"/>
</dbReference>
<dbReference type="GO" id="GO:0007166">
    <property type="term" value="P:cell surface receptor signaling pathway"/>
    <property type="evidence" value="ECO:0007669"/>
    <property type="project" value="TreeGrafter"/>
</dbReference>
<dbReference type="SMART" id="SM00409">
    <property type="entry name" value="IG"/>
    <property type="match status" value="3"/>
</dbReference>
<dbReference type="InterPro" id="IPR007110">
    <property type="entry name" value="Ig-like_dom"/>
</dbReference>
<keyword evidence="7" id="KW-1015">Disulfide bond</keyword>
<evidence type="ECO:0000256" key="5">
    <source>
        <dbReference type="ARBA" id="ARBA00022989"/>
    </source>
</evidence>
<dbReference type="GO" id="GO:0071222">
    <property type="term" value="P:cellular response to lipopolysaccharide"/>
    <property type="evidence" value="ECO:0007669"/>
    <property type="project" value="TreeGrafter"/>
</dbReference>
<dbReference type="InterPro" id="IPR013106">
    <property type="entry name" value="Ig_V-set"/>
</dbReference>
<name>A0A5A9NRR1_9TELE</name>
<evidence type="ECO:0000256" key="10">
    <source>
        <dbReference type="ARBA" id="ARBA00023319"/>
    </source>
</evidence>
<dbReference type="AlphaFoldDB" id="A0A5A9NRR1"/>
<keyword evidence="5" id="KW-1133">Transmembrane helix</keyword>
<protein>
    <recommendedName>
        <fullName evidence="11">Ig-like domain-containing protein</fullName>
    </recommendedName>
</protein>
<keyword evidence="8" id="KW-0675">Receptor</keyword>
<dbReference type="GO" id="GO:0042102">
    <property type="term" value="P:positive regulation of T cell proliferation"/>
    <property type="evidence" value="ECO:0007669"/>
    <property type="project" value="TreeGrafter"/>
</dbReference>
<dbReference type="InterPro" id="IPR003599">
    <property type="entry name" value="Ig_sub"/>
</dbReference>
<dbReference type="GO" id="GO:0042130">
    <property type="term" value="P:negative regulation of T cell proliferation"/>
    <property type="evidence" value="ECO:0007669"/>
    <property type="project" value="TreeGrafter"/>
</dbReference>
<keyword evidence="3" id="KW-0812">Transmembrane</keyword>
<dbReference type="PANTHER" id="PTHR25466:SF14">
    <property type="entry name" value="BUTYROPHILIN SUBFAMILY 2 MEMBER A2-LIKE-RELATED"/>
    <property type="match status" value="1"/>
</dbReference>
<evidence type="ECO:0000313" key="12">
    <source>
        <dbReference type="EMBL" id="KAA0712400.1"/>
    </source>
</evidence>
<gene>
    <name evidence="12" type="ORF">E1301_Tti018228</name>
</gene>
<dbReference type="SUPFAM" id="SSF54060">
    <property type="entry name" value="His-Me finger endonucleases"/>
    <property type="match status" value="1"/>
</dbReference>
<dbReference type="InterPro" id="IPR036179">
    <property type="entry name" value="Ig-like_dom_sf"/>
</dbReference>
<dbReference type="GO" id="GO:0009897">
    <property type="term" value="C:external side of plasma membrane"/>
    <property type="evidence" value="ECO:0007669"/>
    <property type="project" value="TreeGrafter"/>
</dbReference>
<dbReference type="Gene3D" id="2.60.40.10">
    <property type="entry name" value="Immunoglobulins"/>
    <property type="match status" value="3"/>
</dbReference>
<dbReference type="Gene3D" id="3.40.570.10">
    <property type="entry name" value="Extracellular Endonuclease, subunit A"/>
    <property type="match status" value="1"/>
</dbReference>
<dbReference type="GO" id="GO:0046872">
    <property type="term" value="F:metal ion binding"/>
    <property type="evidence" value="ECO:0007669"/>
    <property type="project" value="InterPro"/>
</dbReference>
<feature type="domain" description="Ig-like" evidence="11">
    <location>
        <begin position="171"/>
        <end position="268"/>
    </location>
</feature>
<dbReference type="InterPro" id="IPR044929">
    <property type="entry name" value="DNA/RNA_non-sp_Endonuclease_sf"/>
</dbReference>
<sequence>MRKEDEEMEWKVMVTFIRERVHFHPLQLKDDEKEMGKIKFAANVSKLRSKVYSLVTIDGVIGGSVLLPCASNKHEHNLQDINVFWRYNARMNVFTIQKGKGSVEHQEPKYKNKTEMFPEEFLKGIFSIQLNNLVHTDAGEYDCYIAHSREHVKVWLLINVYSEVTVDGVIGSSVFLPCASNINEYKLQDVNVHWRYNASMHVYDILNGKGSVEHQEPRFKNKTEIFPGGFVRGIFSIQLNKLEHTDAGEYECYIVQSGEHMNVQLLINESTEAKDAGGGDKSEETNIVLISITVVCVFVLISNPLSPTDHMIREKDSDVNTIKGNQAVSSDYALTGYERGHLNPNSFQCGEGRTATFTLTNAAPMDPCFNRIHWRNWETTLKSFIIGKLTLDGGSATAYIVTGQNQPGHGVSLMTLSTLERRLRGLSNMCRSLRIFEGYCYEYNLDEDEVEDVFEKLLDPFLNVEMNSVTENTFNAITKATKRKVAYGKRFTVTELTAKLGFDSLSDYFDVRKKLKIFSKISQMLKVRGVIGEYVILNCSFTNNNSEEIEVHWRDGNGKTVYDIINGSGKAGSEYQGRATSFREEYQNGNYSIKIKPLRECDAGTYQCLITCISRQHSESAELYFFKGSGLNLTTTGHLICTSAQFVAKQEEYVKYLNFATKGDRSLLTQ</sequence>